<dbReference type="InterPro" id="IPR002885">
    <property type="entry name" value="PPR_rpt"/>
</dbReference>
<dbReference type="Pfam" id="PF12854">
    <property type="entry name" value="PPR_1"/>
    <property type="match status" value="1"/>
</dbReference>
<dbReference type="EMBL" id="NBSK02000006">
    <property type="protein sequence ID" value="KAJ0199725.1"/>
    <property type="molecule type" value="Genomic_DNA"/>
</dbReference>
<dbReference type="GO" id="GO:0048731">
    <property type="term" value="P:system development"/>
    <property type="evidence" value="ECO:0007669"/>
    <property type="project" value="UniProtKB-ARBA"/>
</dbReference>
<evidence type="ECO:0000256" key="3">
    <source>
        <dbReference type="PROSITE-ProRule" id="PRU00708"/>
    </source>
</evidence>
<dbReference type="Pfam" id="PF14432">
    <property type="entry name" value="DYW_deaminase"/>
    <property type="match status" value="1"/>
</dbReference>
<feature type="repeat" description="PPR" evidence="3">
    <location>
        <begin position="398"/>
        <end position="432"/>
    </location>
</feature>
<dbReference type="FunFam" id="1.25.40.10:FF:000366">
    <property type="entry name" value="Pentatricopeptide (PPR) repeat-containing protein"/>
    <property type="match status" value="1"/>
</dbReference>
<dbReference type="Proteomes" id="UP000235145">
    <property type="component" value="Unassembled WGS sequence"/>
</dbReference>
<dbReference type="FunFam" id="1.25.40.10:FF:000031">
    <property type="entry name" value="Pentatricopeptide repeat-containing protein mitochondrial"/>
    <property type="match status" value="1"/>
</dbReference>
<dbReference type="Pfam" id="PF20431">
    <property type="entry name" value="E_motif"/>
    <property type="match status" value="1"/>
</dbReference>
<dbReference type="Pfam" id="PF01535">
    <property type="entry name" value="PPR"/>
    <property type="match status" value="3"/>
</dbReference>
<sequence>MLEIMPINGLSMEPAKLPSFPYATKNGGSKNKSRRSNDLVCIFNTFAVGLVYVCRFVMSNPKPNALDSSKKGLHLLKLSGECCFFVNSVQLHEGLESCSTMEELKQYHSQIIKLGLSYDNDAIGRIIKFCAISKNGDLGYALKVFDNLPKPDAFIYNTIFRGYLQFQHPKECISLYSQMLQSSVTPNKFSFPPVTRACSLHNAIEEGKQVHAQILKFGYSSDGFSQNNLIHMYVTFKNLQEARKVFDKMPRPDPISWTTLITGYSQLGYINEARKVFDKMPERNPVSWNAMISAYVQSNRFHEALQLFNKMQSNHIKLDKFVAASMLSACTKLGALKQGEWIHDYIKRNGIQIDPKLASTIIDMYCKCGSLEKALETFNELTKSKSNSDSDSDSVSVSISSWNSMIGGFAMHGKGDSAIDLFKKMETESVSPDYITFVNLLSACAHSGLIEQGRYYFKHMVESHGITPGMEHYGCMVDMLGRAGMFDSAIDLINEMPMNPDVGVMGALLGACKIHNNVELGEKIGEKVIELEPHNSGRYVLLANIYANSSKWESVAKIRKLMNDRGVKKEPGFSQIEIEGSINEFIAGGRVHRDSKQIYEKVNEMLTSIKSMGYEPESENVLHDISEEEEDVENPVFYHSEKLAIAYGLLKSKPGEVLRITKNLRVCKDCHEVSKLVSKCFEREIIVRDRSRFHHFKDGVCSCNDYW</sequence>
<dbReference type="FunFam" id="1.25.40.10:FF:000470">
    <property type="entry name" value="Pentatricopeptide repeat-containing protein At5g66520"/>
    <property type="match status" value="1"/>
</dbReference>
<dbReference type="NCBIfam" id="TIGR00756">
    <property type="entry name" value="PPR"/>
    <property type="match status" value="6"/>
</dbReference>
<dbReference type="GO" id="GO:0009451">
    <property type="term" value="P:RNA modification"/>
    <property type="evidence" value="ECO:0007669"/>
    <property type="project" value="InterPro"/>
</dbReference>
<dbReference type="AlphaFoldDB" id="A0A9R1V7Q8"/>
<proteinExistence type="inferred from homology"/>
<dbReference type="SUPFAM" id="SSF48452">
    <property type="entry name" value="TPR-like"/>
    <property type="match status" value="1"/>
</dbReference>
<gene>
    <name evidence="5" type="ORF">LSAT_V11C600325520</name>
</gene>
<feature type="repeat" description="PPR" evidence="3">
    <location>
        <begin position="354"/>
        <end position="388"/>
    </location>
</feature>
<dbReference type="PROSITE" id="PS51375">
    <property type="entry name" value="PPR"/>
    <property type="match status" value="5"/>
</dbReference>
<evidence type="ECO:0000313" key="5">
    <source>
        <dbReference type="EMBL" id="KAJ0199725.1"/>
    </source>
</evidence>
<evidence type="ECO:0000256" key="1">
    <source>
        <dbReference type="ARBA" id="ARBA00006643"/>
    </source>
</evidence>
<evidence type="ECO:0000313" key="6">
    <source>
        <dbReference type="Proteomes" id="UP000235145"/>
    </source>
</evidence>
<comment type="similarity">
    <text evidence="1">Belongs to the PPR family. PCMP-H subfamily.</text>
</comment>
<dbReference type="Pfam" id="PF13041">
    <property type="entry name" value="PPR_2"/>
    <property type="match status" value="3"/>
</dbReference>
<evidence type="ECO:0000256" key="2">
    <source>
        <dbReference type="ARBA" id="ARBA00022737"/>
    </source>
</evidence>
<feature type="domain" description="DYW" evidence="4">
    <location>
        <begin position="613"/>
        <end position="707"/>
    </location>
</feature>
<dbReference type="InterPro" id="IPR032867">
    <property type="entry name" value="DYW_dom"/>
</dbReference>
<dbReference type="GO" id="GO:0008270">
    <property type="term" value="F:zinc ion binding"/>
    <property type="evidence" value="ECO:0007669"/>
    <property type="project" value="InterPro"/>
</dbReference>
<protein>
    <recommendedName>
        <fullName evidence="4">DYW domain-containing protein</fullName>
    </recommendedName>
</protein>
<dbReference type="InterPro" id="IPR046960">
    <property type="entry name" value="PPR_At4g14850-like_plant"/>
</dbReference>
<dbReference type="GO" id="GO:0003723">
    <property type="term" value="F:RNA binding"/>
    <property type="evidence" value="ECO:0007669"/>
    <property type="project" value="InterPro"/>
</dbReference>
<dbReference type="PANTHER" id="PTHR47926">
    <property type="entry name" value="PENTATRICOPEPTIDE REPEAT-CONTAINING PROTEIN"/>
    <property type="match status" value="1"/>
</dbReference>
<comment type="caution">
    <text evidence="5">The sequence shown here is derived from an EMBL/GenBank/DDBJ whole genome shotgun (WGS) entry which is preliminary data.</text>
</comment>
<organism evidence="5 6">
    <name type="scientific">Lactuca sativa</name>
    <name type="common">Garden lettuce</name>
    <dbReference type="NCBI Taxonomy" id="4236"/>
    <lineage>
        <taxon>Eukaryota</taxon>
        <taxon>Viridiplantae</taxon>
        <taxon>Streptophyta</taxon>
        <taxon>Embryophyta</taxon>
        <taxon>Tracheophyta</taxon>
        <taxon>Spermatophyta</taxon>
        <taxon>Magnoliopsida</taxon>
        <taxon>eudicotyledons</taxon>
        <taxon>Gunneridae</taxon>
        <taxon>Pentapetalae</taxon>
        <taxon>asterids</taxon>
        <taxon>campanulids</taxon>
        <taxon>Asterales</taxon>
        <taxon>Asteraceae</taxon>
        <taxon>Cichorioideae</taxon>
        <taxon>Cichorieae</taxon>
        <taxon>Lactucinae</taxon>
        <taxon>Lactuca</taxon>
    </lineage>
</organism>
<dbReference type="InterPro" id="IPR046848">
    <property type="entry name" value="E_motif"/>
</dbReference>
<reference evidence="5 6" key="1">
    <citation type="journal article" date="2017" name="Nat. Commun.">
        <title>Genome assembly with in vitro proximity ligation data and whole-genome triplication in lettuce.</title>
        <authorList>
            <person name="Reyes-Chin-Wo S."/>
            <person name="Wang Z."/>
            <person name="Yang X."/>
            <person name="Kozik A."/>
            <person name="Arikit S."/>
            <person name="Song C."/>
            <person name="Xia L."/>
            <person name="Froenicke L."/>
            <person name="Lavelle D.O."/>
            <person name="Truco M.J."/>
            <person name="Xia R."/>
            <person name="Zhu S."/>
            <person name="Xu C."/>
            <person name="Xu H."/>
            <person name="Xu X."/>
            <person name="Cox K."/>
            <person name="Korf I."/>
            <person name="Meyers B.C."/>
            <person name="Michelmore R.W."/>
        </authorList>
    </citation>
    <scope>NUCLEOTIDE SEQUENCE [LARGE SCALE GENOMIC DNA]</scope>
    <source>
        <strain evidence="6">cv. Salinas</strain>
        <tissue evidence="5">Seedlings</tissue>
    </source>
</reference>
<keyword evidence="6" id="KW-1185">Reference proteome</keyword>
<name>A0A9R1V7Q8_LACSA</name>
<evidence type="ECO:0000259" key="4">
    <source>
        <dbReference type="Pfam" id="PF14432"/>
    </source>
</evidence>
<feature type="repeat" description="PPR" evidence="3">
    <location>
        <begin position="253"/>
        <end position="283"/>
    </location>
</feature>
<dbReference type="InterPro" id="IPR011990">
    <property type="entry name" value="TPR-like_helical_dom_sf"/>
</dbReference>
<accession>A0A9R1V7Q8</accession>
<dbReference type="PANTHER" id="PTHR47926:SF402">
    <property type="entry name" value="TETRATRICOPEPTIDE-LIKE HELICAL DOMAIN SUPERFAMILY, DYW DOMAIN-CONTAINING PROTEIN"/>
    <property type="match status" value="1"/>
</dbReference>
<dbReference type="FunFam" id="1.25.40.10:FF:000125">
    <property type="entry name" value="Pentatricopeptide repeat-containing protein"/>
    <property type="match status" value="1"/>
</dbReference>
<dbReference type="Gene3D" id="1.25.40.10">
    <property type="entry name" value="Tetratricopeptide repeat domain"/>
    <property type="match status" value="4"/>
</dbReference>
<keyword evidence="2" id="KW-0677">Repeat</keyword>
<feature type="repeat" description="PPR" evidence="3">
    <location>
        <begin position="284"/>
        <end position="318"/>
    </location>
</feature>
<feature type="repeat" description="PPR" evidence="3">
    <location>
        <begin position="152"/>
        <end position="186"/>
    </location>
</feature>